<proteinExistence type="predicted"/>
<dbReference type="AlphaFoldDB" id="A0A285T621"/>
<dbReference type="InterPro" id="IPR015421">
    <property type="entry name" value="PyrdxlP-dep_Trfase_major"/>
</dbReference>
<evidence type="ECO:0000259" key="2">
    <source>
        <dbReference type="Pfam" id="PF00266"/>
    </source>
</evidence>
<dbReference type="STRING" id="538381.GCA_001696535_02874"/>
<gene>
    <name evidence="3" type="ORF">SAMN05421512_10830</name>
</gene>
<evidence type="ECO:0000313" key="4">
    <source>
        <dbReference type="Proteomes" id="UP000219331"/>
    </source>
</evidence>
<feature type="domain" description="Aminotransferase class V" evidence="2">
    <location>
        <begin position="57"/>
        <end position="404"/>
    </location>
</feature>
<protein>
    <submittedName>
        <fullName evidence="3">Selenocysteine lyase/Cysteine desulfurase</fullName>
    </submittedName>
</protein>
<dbReference type="InterPro" id="IPR015424">
    <property type="entry name" value="PyrdxlP-dep_Trfase"/>
</dbReference>
<keyword evidence="4" id="KW-1185">Reference proteome</keyword>
<sequence>MADADARIARIRTGVIGEGRAIETPFGVRPLVYADYVASGRGLSFIEDLIRDRILPDYGNTHTETSYTGRQTTVLREAARETIRKAVGADQRHAVIFTGSGATSGVNKLVRALQLQGRLPRRATAAAIPESELPVVFVGPYEHHSNDLPWRETGARIRRIPLNAAGGICLDTLASELAAVGDGVPRIGVFSAASNVTGVKSDVRAIAKLLHAHDALFFCDYAAGAPYMPICISGTAEGAGDHIDALFLSPHKFVGGPGASGLLICDKALFDGIEPTTTGGGTVSYVTAEGHCYVSSVERREEAGTPNIVGDIKAGLALELKDRVGAHEIERREAAMVARAMRNWAQDPNIELLGPLEAERIGVFALNIRSGTKKLHYGLVVALLNDLFGIQARGGCSCAGPYGHALLGIGDDDALRHQQEVRGGQSVLRPGWVRLGFNYFFDERTTDYIIEAVRFVAAHGAAFMSLYKVNPQSGVWTMSEAKGAKARPETLLEALAPDAASPAVAEAEVPDFEACLATARRLADEQEAKLAGLTEGPCGDCGEADSLRWFWRPEELPLLHSQLIAGARTSIHKPPSRVS</sequence>
<evidence type="ECO:0000256" key="1">
    <source>
        <dbReference type="ARBA" id="ARBA00022898"/>
    </source>
</evidence>
<keyword evidence="3" id="KW-0456">Lyase</keyword>
<dbReference type="RefSeq" id="WP_097175466.1">
    <property type="nucleotide sequence ID" value="NZ_OBML01000008.1"/>
</dbReference>
<dbReference type="Proteomes" id="UP000219331">
    <property type="component" value="Unassembled WGS sequence"/>
</dbReference>
<evidence type="ECO:0000313" key="3">
    <source>
        <dbReference type="EMBL" id="SOC14928.1"/>
    </source>
</evidence>
<dbReference type="PANTHER" id="PTHR43686">
    <property type="entry name" value="SULFURTRANSFERASE-RELATED"/>
    <property type="match status" value="1"/>
</dbReference>
<name>A0A285T621_9HYPH</name>
<dbReference type="InterPro" id="IPR015422">
    <property type="entry name" value="PyrdxlP-dep_Trfase_small"/>
</dbReference>
<dbReference type="Gene3D" id="3.40.640.10">
    <property type="entry name" value="Type I PLP-dependent aspartate aminotransferase-like (Major domain)"/>
    <property type="match status" value="1"/>
</dbReference>
<accession>A0A285T621</accession>
<keyword evidence="1" id="KW-0663">Pyridoxal phosphate</keyword>
<dbReference type="SUPFAM" id="SSF53383">
    <property type="entry name" value="PLP-dependent transferases"/>
    <property type="match status" value="1"/>
</dbReference>
<organism evidence="3 4">
    <name type="scientific">Stappia indica</name>
    <dbReference type="NCBI Taxonomy" id="538381"/>
    <lineage>
        <taxon>Bacteria</taxon>
        <taxon>Pseudomonadati</taxon>
        <taxon>Pseudomonadota</taxon>
        <taxon>Alphaproteobacteria</taxon>
        <taxon>Hyphomicrobiales</taxon>
        <taxon>Stappiaceae</taxon>
        <taxon>Stappia</taxon>
    </lineage>
</organism>
<dbReference type="InterPro" id="IPR000192">
    <property type="entry name" value="Aminotrans_V_dom"/>
</dbReference>
<reference evidence="3 4" key="1">
    <citation type="submission" date="2017-08" db="EMBL/GenBank/DDBJ databases">
        <authorList>
            <person name="de Groot N.N."/>
        </authorList>
    </citation>
    <scope>NUCLEOTIDE SEQUENCE [LARGE SCALE GENOMIC DNA]</scope>
    <source>
        <strain evidence="3 4">USBA 352</strain>
    </source>
</reference>
<dbReference type="Pfam" id="PF00266">
    <property type="entry name" value="Aminotran_5"/>
    <property type="match status" value="1"/>
</dbReference>
<dbReference type="PANTHER" id="PTHR43686:SF1">
    <property type="entry name" value="AMINOTRAN_5 DOMAIN-CONTAINING PROTEIN"/>
    <property type="match status" value="1"/>
</dbReference>
<dbReference type="Gene3D" id="3.90.1150.10">
    <property type="entry name" value="Aspartate Aminotransferase, domain 1"/>
    <property type="match status" value="1"/>
</dbReference>
<dbReference type="OrthoDB" id="9804366at2"/>
<dbReference type="EMBL" id="OBML01000008">
    <property type="protein sequence ID" value="SOC14928.1"/>
    <property type="molecule type" value="Genomic_DNA"/>
</dbReference>
<dbReference type="GO" id="GO:0016829">
    <property type="term" value="F:lyase activity"/>
    <property type="evidence" value="ECO:0007669"/>
    <property type="project" value="UniProtKB-KW"/>
</dbReference>